<accession>A0A2X2CR30</accession>
<dbReference type="AlphaFoldDB" id="A0A2X2CR30"/>
<evidence type="ECO:0000313" key="2">
    <source>
        <dbReference type="Proteomes" id="UP000250443"/>
    </source>
</evidence>
<organism evidence="1 2">
    <name type="scientific">Pseudomonas luteola</name>
    <dbReference type="NCBI Taxonomy" id="47886"/>
    <lineage>
        <taxon>Bacteria</taxon>
        <taxon>Pseudomonadati</taxon>
        <taxon>Pseudomonadota</taxon>
        <taxon>Gammaproteobacteria</taxon>
        <taxon>Pseudomonadales</taxon>
        <taxon>Pseudomonadaceae</taxon>
        <taxon>Pseudomonas</taxon>
    </lineage>
</organism>
<proteinExistence type="predicted"/>
<protein>
    <submittedName>
        <fullName evidence="1">Uncharacterized protein</fullName>
    </submittedName>
</protein>
<reference evidence="1 2" key="1">
    <citation type="submission" date="2018-06" db="EMBL/GenBank/DDBJ databases">
        <authorList>
            <consortium name="Pathogen Informatics"/>
            <person name="Doyle S."/>
        </authorList>
    </citation>
    <scope>NUCLEOTIDE SEQUENCE [LARGE SCALE GENOMIC DNA]</scope>
    <source>
        <strain evidence="1 2">NCTC11842</strain>
    </source>
</reference>
<evidence type="ECO:0000313" key="1">
    <source>
        <dbReference type="EMBL" id="SPZ09503.1"/>
    </source>
</evidence>
<sequence length="52" mass="5812">MHKGSIAIKSQGAMPLKNAAFGRFLNVYSLCQIRLSVLRQEKARAGITRHSR</sequence>
<dbReference type="Proteomes" id="UP000250443">
    <property type="component" value="Unassembled WGS sequence"/>
</dbReference>
<dbReference type="EMBL" id="UAUF01000013">
    <property type="protein sequence ID" value="SPZ09503.1"/>
    <property type="molecule type" value="Genomic_DNA"/>
</dbReference>
<name>A0A2X2CR30_PSELU</name>
<gene>
    <name evidence="1" type="ORF">NCTC11842_03074</name>
</gene>